<dbReference type="PANTHER" id="PTHR24409">
    <property type="entry name" value="ZINC FINGER PROTEIN 142"/>
    <property type="match status" value="1"/>
</dbReference>
<dbReference type="GeneID" id="28832666"/>
<evidence type="ECO:0000259" key="7">
    <source>
        <dbReference type="PROSITE" id="PS50157"/>
    </source>
</evidence>
<dbReference type="SMART" id="SM00355">
    <property type="entry name" value="ZnF_C2H2"/>
    <property type="match status" value="3"/>
</dbReference>
<evidence type="ECO:0000256" key="1">
    <source>
        <dbReference type="ARBA" id="ARBA00022723"/>
    </source>
</evidence>
<accession>A0A194WY90</accession>
<dbReference type="InterPro" id="IPR013087">
    <property type="entry name" value="Znf_C2H2_type"/>
</dbReference>
<gene>
    <name evidence="8" type="ORF">LY89DRAFT_785959</name>
</gene>
<name>A0A194WY90_MOLSC</name>
<evidence type="ECO:0000313" key="8">
    <source>
        <dbReference type="EMBL" id="KUJ12654.1"/>
    </source>
</evidence>
<feature type="compositionally biased region" description="Basic and acidic residues" evidence="6">
    <location>
        <begin position="95"/>
        <end position="106"/>
    </location>
</feature>
<dbReference type="OrthoDB" id="3564196at2759"/>
<feature type="domain" description="C2H2-type" evidence="7">
    <location>
        <begin position="139"/>
        <end position="167"/>
    </location>
</feature>
<keyword evidence="1" id="KW-0479">Metal-binding</keyword>
<dbReference type="Gene3D" id="3.30.160.60">
    <property type="entry name" value="Classic Zinc Finger"/>
    <property type="match status" value="2"/>
</dbReference>
<dbReference type="Pfam" id="PF00096">
    <property type="entry name" value="zf-C2H2"/>
    <property type="match status" value="1"/>
</dbReference>
<evidence type="ECO:0000256" key="3">
    <source>
        <dbReference type="ARBA" id="ARBA00022771"/>
    </source>
</evidence>
<dbReference type="SUPFAM" id="SSF57667">
    <property type="entry name" value="beta-beta-alpha zinc fingers"/>
    <property type="match status" value="1"/>
</dbReference>
<keyword evidence="4" id="KW-0862">Zinc</keyword>
<reference evidence="8 9" key="1">
    <citation type="submission" date="2015-10" db="EMBL/GenBank/DDBJ databases">
        <title>Full genome of DAOMC 229536 Phialocephala scopiformis, a fungal endophyte of spruce producing the potent anti-insectan compound rugulosin.</title>
        <authorList>
            <consortium name="DOE Joint Genome Institute"/>
            <person name="Walker A.K."/>
            <person name="Frasz S.L."/>
            <person name="Seifert K.A."/>
            <person name="Miller J.D."/>
            <person name="Mondo S.J."/>
            <person name="Labutti K."/>
            <person name="Lipzen A."/>
            <person name="Dockter R."/>
            <person name="Kennedy M."/>
            <person name="Grigoriev I.V."/>
            <person name="Spatafora J.W."/>
        </authorList>
    </citation>
    <scope>NUCLEOTIDE SEQUENCE [LARGE SCALE GENOMIC DNA]</scope>
    <source>
        <strain evidence="8 9">CBS 120377</strain>
    </source>
</reference>
<evidence type="ECO:0000256" key="4">
    <source>
        <dbReference type="ARBA" id="ARBA00022833"/>
    </source>
</evidence>
<evidence type="ECO:0000256" key="5">
    <source>
        <dbReference type="PROSITE-ProRule" id="PRU00042"/>
    </source>
</evidence>
<dbReference type="PANTHER" id="PTHR24409:SF295">
    <property type="entry name" value="AZ2-RELATED"/>
    <property type="match status" value="1"/>
</dbReference>
<sequence>MDSRMNRLQQPLSGLFANATLETHFGLTYSPRELWAPSRQERDLELDAGITVSRAIAQAPPAIAKEDRLGAPERSLGEAEVEISNASTPAVNQPREAELSDNKENEVPGPSASPLTCCGNDFPTKADYNRHKRYHDKPESCPHCPRAFGTTKDLNRHINDRHQRTKVYHCLDSTCERSVAGNGEGFPRKDNWRRHMRDVHGINAN</sequence>
<dbReference type="Proteomes" id="UP000070700">
    <property type="component" value="Unassembled WGS sequence"/>
</dbReference>
<dbReference type="KEGG" id="psco:LY89DRAFT_785959"/>
<organism evidence="8 9">
    <name type="scientific">Mollisia scopiformis</name>
    <name type="common">Conifer needle endophyte fungus</name>
    <name type="synonym">Phialocephala scopiformis</name>
    <dbReference type="NCBI Taxonomy" id="149040"/>
    <lineage>
        <taxon>Eukaryota</taxon>
        <taxon>Fungi</taxon>
        <taxon>Dikarya</taxon>
        <taxon>Ascomycota</taxon>
        <taxon>Pezizomycotina</taxon>
        <taxon>Leotiomycetes</taxon>
        <taxon>Helotiales</taxon>
        <taxon>Mollisiaceae</taxon>
        <taxon>Mollisia</taxon>
    </lineage>
</organism>
<dbReference type="GO" id="GO:0008270">
    <property type="term" value="F:zinc ion binding"/>
    <property type="evidence" value="ECO:0007669"/>
    <property type="project" value="UniProtKB-KW"/>
</dbReference>
<evidence type="ECO:0000256" key="2">
    <source>
        <dbReference type="ARBA" id="ARBA00022737"/>
    </source>
</evidence>
<dbReference type="GO" id="GO:0005634">
    <property type="term" value="C:nucleus"/>
    <property type="evidence" value="ECO:0007669"/>
    <property type="project" value="TreeGrafter"/>
</dbReference>
<feature type="region of interest" description="Disordered" evidence="6">
    <location>
        <begin position="63"/>
        <end position="114"/>
    </location>
</feature>
<dbReference type="PROSITE" id="PS00028">
    <property type="entry name" value="ZINC_FINGER_C2H2_1"/>
    <property type="match status" value="1"/>
</dbReference>
<dbReference type="EMBL" id="KQ947424">
    <property type="protein sequence ID" value="KUJ12654.1"/>
    <property type="molecule type" value="Genomic_DNA"/>
</dbReference>
<dbReference type="GO" id="GO:0000977">
    <property type="term" value="F:RNA polymerase II transcription regulatory region sequence-specific DNA binding"/>
    <property type="evidence" value="ECO:0007669"/>
    <property type="project" value="TreeGrafter"/>
</dbReference>
<evidence type="ECO:0000256" key="6">
    <source>
        <dbReference type="SAM" id="MobiDB-lite"/>
    </source>
</evidence>
<dbReference type="GO" id="GO:0000981">
    <property type="term" value="F:DNA-binding transcription factor activity, RNA polymerase II-specific"/>
    <property type="evidence" value="ECO:0007669"/>
    <property type="project" value="TreeGrafter"/>
</dbReference>
<evidence type="ECO:0000313" key="9">
    <source>
        <dbReference type="Proteomes" id="UP000070700"/>
    </source>
</evidence>
<feature type="compositionally biased region" description="Basic and acidic residues" evidence="6">
    <location>
        <begin position="64"/>
        <end position="77"/>
    </location>
</feature>
<dbReference type="RefSeq" id="XP_018067009.1">
    <property type="nucleotide sequence ID" value="XM_018222940.1"/>
</dbReference>
<dbReference type="InParanoid" id="A0A194WY90"/>
<keyword evidence="3 5" id="KW-0863">Zinc-finger</keyword>
<keyword evidence="9" id="KW-1185">Reference proteome</keyword>
<dbReference type="InterPro" id="IPR036236">
    <property type="entry name" value="Znf_C2H2_sf"/>
</dbReference>
<protein>
    <recommendedName>
        <fullName evidence="7">C2H2-type domain-containing protein</fullName>
    </recommendedName>
</protein>
<proteinExistence type="predicted"/>
<keyword evidence="2" id="KW-0677">Repeat</keyword>
<dbReference type="AlphaFoldDB" id="A0A194WY90"/>
<dbReference type="PROSITE" id="PS50157">
    <property type="entry name" value="ZINC_FINGER_C2H2_2"/>
    <property type="match status" value="1"/>
</dbReference>